<gene>
    <name evidence="1" type="ORF">IV73_GL000309</name>
</gene>
<name>A0A0R2JEK6_9LACO</name>
<dbReference type="InterPro" id="IPR036157">
    <property type="entry name" value="dUTPase-like_sf"/>
</dbReference>
<keyword evidence="2" id="KW-1185">Reference proteome</keyword>
<dbReference type="EMBL" id="JQBP01000001">
    <property type="protein sequence ID" value="KRN75810.1"/>
    <property type="molecule type" value="Genomic_DNA"/>
</dbReference>
<sequence>MRKIQQDNQDIQLPFGTNGLPGYALEAQNTVVVPSILNNPFFKDFNLLKISKQLKGLRSNPDLQNILIPFEILTGITIELDDLEYIQLHLTDTLSKKHLLLVQPVTDGKNLKVQVLNLGLKDVKIEVGTLIATALIQRAIQ</sequence>
<comment type="caution">
    <text evidence="1">The sequence shown here is derived from an EMBL/GenBank/DDBJ whole genome shotgun (WGS) entry which is preliminary data.</text>
</comment>
<dbReference type="OrthoDB" id="2149701at2"/>
<dbReference type="Gene3D" id="2.70.40.10">
    <property type="match status" value="1"/>
</dbReference>
<reference evidence="1 2" key="1">
    <citation type="journal article" date="2015" name="Genome Announc.">
        <title>Expanding the biotechnology potential of lactobacilli through comparative genomics of 213 strains and associated genera.</title>
        <authorList>
            <person name="Sun Z."/>
            <person name="Harris H.M."/>
            <person name="McCann A."/>
            <person name="Guo C."/>
            <person name="Argimon S."/>
            <person name="Zhang W."/>
            <person name="Yang X."/>
            <person name="Jeffery I.B."/>
            <person name="Cooney J.C."/>
            <person name="Kagawa T.F."/>
            <person name="Liu W."/>
            <person name="Song Y."/>
            <person name="Salvetti E."/>
            <person name="Wrobel A."/>
            <person name="Rasinkangas P."/>
            <person name="Parkhill J."/>
            <person name="Rea M.C."/>
            <person name="O'Sullivan O."/>
            <person name="Ritari J."/>
            <person name="Douillard F.P."/>
            <person name="Paul Ross R."/>
            <person name="Yang R."/>
            <person name="Briner A.E."/>
            <person name="Felis G.E."/>
            <person name="de Vos W.M."/>
            <person name="Barrangou R."/>
            <person name="Klaenhammer T.R."/>
            <person name="Caufield P.W."/>
            <person name="Cui Y."/>
            <person name="Zhang H."/>
            <person name="O'Toole P.W."/>
        </authorList>
    </citation>
    <scope>NUCLEOTIDE SEQUENCE [LARGE SCALE GENOMIC DNA]</scope>
    <source>
        <strain evidence="1 2">DSM 20593</strain>
    </source>
</reference>
<dbReference type="AlphaFoldDB" id="A0A0R2JEK6"/>
<proteinExistence type="predicted"/>
<accession>A0A0R2JEK6</accession>
<protein>
    <submittedName>
        <fullName evidence="1">Uncharacterized protein</fullName>
    </submittedName>
</protein>
<dbReference type="RefSeq" id="WP_057753811.1">
    <property type="nucleotide sequence ID" value="NZ_JQBP01000001.1"/>
</dbReference>
<evidence type="ECO:0000313" key="2">
    <source>
        <dbReference type="Proteomes" id="UP000051655"/>
    </source>
</evidence>
<evidence type="ECO:0000313" key="1">
    <source>
        <dbReference type="EMBL" id="KRN75810.1"/>
    </source>
</evidence>
<dbReference type="STRING" id="1616.IV73_GL000309"/>
<dbReference type="Proteomes" id="UP000051655">
    <property type="component" value="Unassembled WGS sequence"/>
</dbReference>
<dbReference type="PATRIC" id="fig|1616.3.peg.314"/>
<organism evidence="1 2">
    <name type="scientific">Weissella kandleri</name>
    <dbReference type="NCBI Taxonomy" id="1616"/>
    <lineage>
        <taxon>Bacteria</taxon>
        <taxon>Bacillati</taxon>
        <taxon>Bacillota</taxon>
        <taxon>Bacilli</taxon>
        <taxon>Lactobacillales</taxon>
        <taxon>Lactobacillaceae</taxon>
        <taxon>Weissella</taxon>
    </lineage>
</organism>